<reference evidence="2 3" key="1">
    <citation type="journal article" date="2020" name="Microbiol. Resour. Announc.">
        <title>Draft Genome Sequence of a Cladosporium Species Isolated from the Mesophotic Ascidian Didemnum maculosum.</title>
        <authorList>
            <person name="Gioti A."/>
            <person name="Siaperas R."/>
            <person name="Nikolaivits E."/>
            <person name="Le Goff G."/>
            <person name="Ouazzani J."/>
            <person name="Kotoulas G."/>
            <person name="Topakas E."/>
        </authorList>
    </citation>
    <scope>NUCLEOTIDE SEQUENCE [LARGE SCALE GENOMIC DNA]</scope>
    <source>
        <strain evidence="2 3">TM138-S3</strain>
    </source>
</reference>
<dbReference type="Gene3D" id="3.40.50.1820">
    <property type="entry name" value="alpha/beta hydrolase"/>
    <property type="match status" value="1"/>
</dbReference>
<dbReference type="SUPFAM" id="SSF53474">
    <property type="entry name" value="alpha/beta-Hydrolases"/>
    <property type="match status" value="1"/>
</dbReference>
<dbReference type="InterPro" id="IPR000073">
    <property type="entry name" value="AB_hydrolase_1"/>
</dbReference>
<name>A0AB34KZZ0_9PEZI</name>
<protein>
    <recommendedName>
        <fullName evidence="1">AB hydrolase-1 domain-containing protein</fullName>
    </recommendedName>
</protein>
<evidence type="ECO:0000313" key="3">
    <source>
        <dbReference type="Proteomes" id="UP000803884"/>
    </source>
</evidence>
<dbReference type="EMBL" id="JAAQHG020000002">
    <property type="protein sequence ID" value="KAL1590502.1"/>
    <property type="molecule type" value="Genomic_DNA"/>
</dbReference>
<dbReference type="Pfam" id="PF00561">
    <property type="entry name" value="Abhydrolase_1"/>
    <property type="match status" value="1"/>
</dbReference>
<dbReference type="GeneID" id="96002230"/>
<dbReference type="InterPro" id="IPR050471">
    <property type="entry name" value="AB_hydrolase"/>
</dbReference>
<feature type="domain" description="AB hydrolase-1" evidence="1">
    <location>
        <begin position="24"/>
        <end position="268"/>
    </location>
</feature>
<sequence>MPIASVNSISINYEIYGHPAGQMLVLINGLADDLQTWASNIPAFTAAGYRVLAYDNRGIGRSSRPPGPYTSPQMATDLHALLDYLDISAFHLLGVSMGGMIAQSYALKYANGSAEAKGIEMLSLSLCCTYAQPSIFCERMFALWADMASHMSVQDVMRDVTLWAFTVPFFLTQPEELREVDEAMKELDMPLEAYLSQLNVIQDFDSMSALKYLKTSGKGLGGLADGKVMVLAGDEDILIPVLLSRQLSEAMPGSLWKTTRGGHGCLWEFPTEFNKVVLDFLNSHATH</sequence>
<evidence type="ECO:0000259" key="1">
    <source>
        <dbReference type="Pfam" id="PF00561"/>
    </source>
</evidence>
<evidence type="ECO:0000313" key="2">
    <source>
        <dbReference type="EMBL" id="KAL1590502.1"/>
    </source>
</evidence>
<gene>
    <name evidence="2" type="ORF">WHR41_00786</name>
</gene>
<keyword evidence="3" id="KW-1185">Reference proteome</keyword>
<dbReference type="PANTHER" id="PTHR43433">
    <property type="entry name" value="HYDROLASE, ALPHA/BETA FOLD FAMILY PROTEIN"/>
    <property type="match status" value="1"/>
</dbReference>
<dbReference type="PANTHER" id="PTHR43433:SF5">
    <property type="entry name" value="AB HYDROLASE-1 DOMAIN-CONTAINING PROTEIN"/>
    <property type="match status" value="1"/>
</dbReference>
<comment type="caution">
    <text evidence="2">The sequence shown here is derived from an EMBL/GenBank/DDBJ whole genome shotgun (WGS) entry which is preliminary data.</text>
</comment>
<dbReference type="InterPro" id="IPR029058">
    <property type="entry name" value="AB_hydrolase_fold"/>
</dbReference>
<dbReference type="RefSeq" id="XP_069233607.1">
    <property type="nucleotide sequence ID" value="XM_069369392.1"/>
</dbReference>
<accession>A0AB34KZZ0</accession>
<organism evidence="2 3">
    <name type="scientific">Cladosporium halotolerans</name>
    <dbReference type="NCBI Taxonomy" id="1052096"/>
    <lineage>
        <taxon>Eukaryota</taxon>
        <taxon>Fungi</taxon>
        <taxon>Dikarya</taxon>
        <taxon>Ascomycota</taxon>
        <taxon>Pezizomycotina</taxon>
        <taxon>Dothideomycetes</taxon>
        <taxon>Dothideomycetidae</taxon>
        <taxon>Cladosporiales</taxon>
        <taxon>Cladosporiaceae</taxon>
        <taxon>Cladosporium</taxon>
    </lineage>
</organism>
<proteinExistence type="predicted"/>
<dbReference type="Proteomes" id="UP000803884">
    <property type="component" value="Unassembled WGS sequence"/>
</dbReference>
<dbReference type="AlphaFoldDB" id="A0AB34KZZ0"/>